<dbReference type="GO" id="GO:0030288">
    <property type="term" value="C:outer membrane-bounded periplasmic space"/>
    <property type="evidence" value="ECO:0007669"/>
    <property type="project" value="UniProtKB-ARBA"/>
</dbReference>
<proteinExistence type="inferred from homology"/>
<dbReference type="GO" id="GO:0043190">
    <property type="term" value="C:ATP-binding cassette (ABC) transporter complex"/>
    <property type="evidence" value="ECO:0007669"/>
    <property type="project" value="InterPro"/>
</dbReference>
<feature type="domain" description="Solute-binding protein family 5" evidence="4">
    <location>
        <begin position="75"/>
        <end position="470"/>
    </location>
</feature>
<dbReference type="EMBL" id="UETC01000002">
    <property type="protein sequence ID" value="SSA41605.1"/>
    <property type="molecule type" value="Genomic_DNA"/>
</dbReference>
<dbReference type="GO" id="GO:1904680">
    <property type="term" value="F:peptide transmembrane transporter activity"/>
    <property type="evidence" value="ECO:0007669"/>
    <property type="project" value="TreeGrafter"/>
</dbReference>
<evidence type="ECO:0000313" key="6">
    <source>
        <dbReference type="EMBL" id="SSA41605.1"/>
    </source>
</evidence>
<evidence type="ECO:0000313" key="8">
    <source>
        <dbReference type="Proteomes" id="UP000251571"/>
    </source>
</evidence>
<dbReference type="OrthoDB" id="9803988at2"/>
<accession>A0A2Y9ABP4</accession>
<feature type="signal peptide" evidence="3">
    <location>
        <begin position="1"/>
        <end position="19"/>
    </location>
</feature>
<name>A0A2Y9ABP4_9RHOB</name>
<keyword evidence="7" id="KW-1185">Reference proteome</keyword>
<dbReference type="PANTHER" id="PTHR30290:SF65">
    <property type="entry name" value="MONOACYL PHOSPHATIDYLINOSITOL TETRAMANNOSIDE-BINDING PROTEIN LPQW-RELATED"/>
    <property type="match status" value="1"/>
</dbReference>
<evidence type="ECO:0000256" key="1">
    <source>
        <dbReference type="ARBA" id="ARBA00004418"/>
    </source>
</evidence>
<evidence type="ECO:0000256" key="2">
    <source>
        <dbReference type="ARBA" id="ARBA00005695"/>
    </source>
</evidence>
<dbReference type="Gene3D" id="3.10.105.10">
    <property type="entry name" value="Dipeptide-binding Protein, Domain 3"/>
    <property type="match status" value="1"/>
</dbReference>
<comment type="subcellular location">
    <subcellularLocation>
        <location evidence="1">Periplasm</location>
    </subcellularLocation>
</comment>
<keyword evidence="3" id="KW-0732">Signal</keyword>
<dbReference type="RefSeq" id="WP_109563528.1">
    <property type="nucleotide sequence ID" value="NZ_QGDJ01000002.1"/>
</dbReference>
<evidence type="ECO:0000256" key="3">
    <source>
        <dbReference type="SAM" id="SignalP"/>
    </source>
</evidence>
<dbReference type="Gene3D" id="3.40.190.10">
    <property type="entry name" value="Periplasmic binding protein-like II"/>
    <property type="match status" value="1"/>
</dbReference>
<dbReference type="Proteomes" id="UP000245839">
    <property type="component" value="Unassembled WGS sequence"/>
</dbReference>
<dbReference type="EMBL" id="QGDJ01000002">
    <property type="protein sequence ID" value="PWJ21195.1"/>
    <property type="molecule type" value="Genomic_DNA"/>
</dbReference>
<dbReference type="PANTHER" id="PTHR30290">
    <property type="entry name" value="PERIPLASMIC BINDING COMPONENT OF ABC TRANSPORTER"/>
    <property type="match status" value="1"/>
</dbReference>
<dbReference type="CDD" id="cd08513">
    <property type="entry name" value="PBP2_thermophilic_Hb8_like"/>
    <property type="match status" value="1"/>
</dbReference>
<protein>
    <submittedName>
        <fullName evidence="6">Peptide/nickel transport system substrate-binding protein</fullName>
    </submittedName>
</protein>
<sequence>MTIRTALLTSVALAIPAMAVADGHVGERGRDGEVSIIYWQAPSTLNPFLSSGTKDIEAASLILEPLARFDETGTIQPWLVDEIPTVENGGVTEDLTQITWKITPGLVWSDGTPFTSEDVKFTYEYCTHPEGGCAQAAKFEPVESVETPDDLTVVVNFKEPTPYPYTAFVGGESPIIQKAQFENCIGAAVSTCTEQNFGPIGTGPFVVTEFRTNDVIAYAANENYRDPNKPAFATVNFKGGGDADAAGRAVMQTGEFDYAWNLQLAPEVIAQMEAGGQGQPVVGFGPLVERIELNHTNPDPALGPDERSVIRPHPFLQDPAVYEAMSMAIDRPLLVEIGYGQAGRVTCNLVPAPEIFNSDTIDCSTQDLEGAKAKLEEAGWVDSNGDGVREKDGVELRVLYQTSTNAVRQDFQALIKEWWEEIGIATELRNINASVFFGGDAGSPDTFQKFYADVEMYANTFNGTDPQAYLGGDLCNKIPSPASQWQGENITRFCMEEYDALWAELARTSGVEARAEIAKQLNDMQIMNGARIPLVHRGRLSAHANDLGGIKLNVWDSELWNIADWYRIGG</sequence>
<feature type="chain" id="PRO_5033338222" evidence="3">
    <location>
        <begin position="20"/>
        <end position="570"/>
    </location>
</feature>
<reference evidence="6 8" key="1">
    <citation type="submission" date="2016-10" db="EMBL/GenBank/DDBJ databases">
        <authorList>
            <person name="Cai Z."/>
        </authorList>
    </citation>
    <scope>NUCLEOTIDE SEQUENCE [LARGE SCALE GENOMIC DNA]</scope>
    <source>
        <strain evidence="6 8">DSM 25227</strain>
    </source>
</reference>
<comment type="similarity">
    <text evidence="2">Belongs to the bacterial solute-binding protein 5 family.</text>
</comment>
<organism evidence="6 8">
    <name type="scientific">Jannaschia seohaensis</name>
    <dbReference type="NCBI Taxonomy" id="475081"/>
    <lineage>
        <taxon>Bacteria</taxon>
        <taxon>Pseudomonadati</taxon>
        <taxon>Pseudomonadota</taxon>
        <taxon>Alphaproteobacteria</taxon>
        <taxon>Rhodobacterales</taxon>
        <taxon>Roseobacteraceae</taxon>
        <taxon>Jannaschia</taxon>
    </lineage>
</organism>
<evidence type="ECO:0000259" key="4">
    <source>
        <dbReference type="Pfam" id="PF00496"/>
    </source>
</evidence>
<evidence type="ECO:0000313" key="5">
    <source>
        <dbReference type="EMBL" id="PWJ21195.1"/>
    </source>
</evidence>
<reference evidence="5 7" key="2">
    <citation type="submission" date="2018-03" db="EMBL/GenBank/DDBJ databases">
        <title>Genomic Encyclopedia of Archaeal and Bacterial Type Strains, Phase II (KMG-II): from individual species to whole genera.</title>
        <authorList>
            <person name="Goeker M."/>
        </authorList>
    </citation>
    <scope>NUCLEOTIDE SEQUENCE [LARGE SCALE GENOMIC DNA]</scope>
    <source>
        <strain evidence="5 7">DSM 25227</strain>
    </source>
</reference>
<evidence type="ECO:0000313" key="7">
    <source>
        <dbReference type="Proteomes" id="UP000245839"/>
    </source>
</evidence>
<dbReference type="InterPro" id="IPR000914">
    <property type="entry name" value="SBP_5_dom"/>
</dbReference>
<dbReference type="InterPro" id="IPR039424">
    <property type="entry name" value="SBP_5"/>
</dbReference>
<dbReference type="AlphaFoldDB" id="A0A2Y9ABP4"/>
<dbReference type="Proteomes" id="UP000251571">
    <property type="component" value="Unassembled WGS sequence"/>
</dbReference>
<gene>
    <name evidence="5" type="ORF">BCF38_102445</name>
    <name evidence="6" type="ORF">SAMN05421539_102445</name>
</gene>
<dbReference type="GO" id="GO:0015833">
    <property type="term" value="P:peptide transport"/>
    <property type="evidence" value="ECO:0007669"/>
    <property type="project" value="TreeGrafter"/>
</dbReference>
<dbReference type="PIRSF" id="PIRSF002741">
    <property type="entry name" value="MppA"/>
    <property type="match status" value="1"/>
</dbReference>
<dbReference type="Pfam" id="PF00496">
    <property type="entry name" value="SBP_bac_5"/>
    <property type="match status" value="1"/>
</dbReference>
<dbReference type="SUPFAM" id="SSF53850">
    <property type="entry name" value="Periplasmic binding protein-like II"/>
    <property type="match status" value="1"/>
</dbReference>
<dbReference type="InterPro" id="IPR030678">
    <property type="entry name" value="Peptide/Ni-bd"/>
</dbReference>